<evidence type="ECO:0000313" key="2">
    <source>
        <dbReference type="EMBL" id="MEX6502234.1"/>
    </source>
</evidence>
<evidence type="ECO:0000313" key="3">
    <source>
        <dbReference type="Proteomes" id="UP001560296"/>
    </source>
</evidence>
<sequence length="82" mass="9283">MANQNQEETDLSLDDLALEPIEDPSDEAQRKGRAKFQIDTRSGVERRKAEQDRRGAIRFQDDRRSGKDRRAGASGWVPGVDI</sequence>
<organism evidence="2 3">
    <name type="scientific">Pseudomonas zhanjiangensis</name>
    <dbReference type="NCBI Taxonomy" id="3239015"/>
    <lineage>
        <taxon>Bacteria</taxon>
        <taxon>Pseudomonadati</taxon>
        <taxon>Pseudomonadota</taxon>
        <taxon>Gammaproteobacteria</taxon>
        <taxon>Pseudomonadales</taxon>
        <taxon>Pseudomonadaceae</taxon>
        <taxon>Pseudomonas</taxon>
    </lineage>
</organism>
<gene>
    <name evidence="2" type="ORF">AB5S05_09190</name>
</gene>
<dbReference type="RefSeq" id="WP_369287199.1">
    <property type="nucleotide sequence ID" value="NZ_JBFTEG010000005.1"/>
</dbReference>
<keyword evidence="3" id="KW-1185">Reference proteome</keyword>
<comment type="caution">
    <text evidence="2">The sequence shown here is derived from an EMBL/GenBank/DDBJ whole genome shotgun (WGS) entry which is preliminary data.</text>
</comment>
<evidence type="ECO:0000256" key="1">
    <source>
        <dbReference type="SAM" id="MobiDB-lite"/>
    </source>
</evidence>
<proteinExistence type="predicted"/>
<feature type="region of interest" description="Disordered" evidence="1">
    <location>
        <begin position="1"/>
        <end position="82"/>
    </location>
</feature>
<accession>A0ABV3YT06</accession>
<feature type="compositionally biased region" description="Acidic residues" evidence="1">
    <location>
        <begin position="7"/>
        <end position="26"/>
    </location>
</feature>
<protein>
    <submittedName>
        <fullName evidence="2">Uncharacterized protein</fullName>
    </submittedName>
</protein>
<name>A0ABV3YT06_9PSED</name>
<dbReference type="Proteomes" id="UP001560296">
    <property type="component" value="Unassembled WGS sequence"/>
</dbReference>
<reference evidence="2 3" key="1">
    <citation type="submission" date="2024-07" db="EMBL/GenBank/DDBJ databases">
        <authorList>
            <person name="Li M."/>
        </authorList>
    </citation>
    <scope>NUCLEOTIDE SEQUENCE [LARGE SCALE GENOMIC DNA]</scope>
    <source>
        <strain evidence="2 3">25A3E</strain>
    </source>
</reference>
<feature type="compositionally biased region" description="Basic and acidic residues" evidence="1">
    <location>
        <begin position="36"/>
        <end position="71"/>
    </location>
</feature>
<dbReference type="EMBL" id="JBFTEG010000005">
    <property type="protein sequence ID" value="MEX6502234.1"/>
    <property type="molecule type" value="Genomic_DNA"/>
</dbReference>